<sequence length="195" mass="21095">MLPDTYPIALAWLLRPDVEGGEVNHPADRGGHTKFGMADVADGRKDGMIDLDRDGRPDIAVGDATPAHAQLFYRANYWLPARCDRVDSVCPLIAIALFDGAVHHGPGRSVRQLQQALGVLADGVLGSHTLRVLAAKTGRDGGRALLLTLLEIRAGFMLGIVRKDPSQWANAHGWSNRLLRLQSYLLSTRFGEGAA</sequence>
<dbReference type="Pfam" id="PF09374">
    <property type="entry name" value="PG_binding_3"/>
    <property type="match status" value="1"/>
</dbReference>
<dbReference type="Gene3D" id="1.20.141.10">
    <property type="entry name" value="Chitosanase, subunit A, domain 1"/>
    <property type="match status" value="1"/>
</dbReference>
<name>A0A3T1A4N3_AERCA</name>
<dbReference type="AlphaFoldDB" id="A0A3T1A4N3"/>
<organism evidence="1 2">
    <name type="scientific">Aeromonas caviae</name>
    <name type="common">Aeromonas punctata</name>
    <dbReference type="NCBI Taxonomy" id="648"/>
    <lineage>
        <taxon>Bacteria</taxon>
        <taxon>Pseudomonadati</taxon>
        <taxon>Pseudomonadota</taxon>
        <taxon>Gammaproteobacteria</taxon>
        <taxon>Aeromonadales</taxon>
        <taxon>Aeromonadaceae</taxon>
        <taxon>Aeromonas</taxon>
    </lineage>
</organism>
<comment type="caution">
    <text evidence="1">The sequence shown here is derived from an EMBL/GenBank/DDBJ whole genome shotgun (WGS) entry which is preliminary data.</text>
</comment>
<dbReference type="EMBL" id="JAOCFT010000002">
    <property type="protein sequence ID" value="MDH1900282.1"/>
    <property type="molecule type" value="Genomic_DNA"/>
</dbReference>
<evidence type="ECO:0000313" key="1">
    <source>
        <dbReference type="EMBL" id="MDH1900282.1"/>
    </source>
</evidence>
<gene>
    <name evidence="1" type="ORF">N5I07_22585</name>
</gene>
<protein>
    <submittedName>
        <fullName evidence="1">Secretion activator protein</fullName>
    </submittedName>
</protein>
<dbReference type="InterPro" id="IPR023346">
    <property type="entry name" value="Lysozyme-like_dom_sf"/>
</dbReference>
<dbReference type="SUPFAM" id="SSF53955">
    <property type="entry name" value="Lysozyme-like"/>
    <property type="match status" value="1"/>
</dbReference>
<dbReference type="RefSeq" id="WP_130627554.1">
    <property type="nucleotide sequence ID" value="NZ_AP019196.1"/>
</dbReference>
<evidence type="ECO:0000313" key="2">
    <source>
        <dbReference type="Proteomes" id="UP001160758"/>
    </source>
</evidence>
<dbReference type="Pfam" id="PF05838">
    <property type="entry name" value="Glyco_hydro_108"/>
    <property type="match status" value="1"/>
</dbReference>
<dbReference type="Proteomes" id="UP001160758">
    <property type="component" value="Unassembled WGS sequence"/>
</dbReference>
<accession>A0A3T1A4N3</accession>
<dbReference type="InterPro" id="IPR008565">
    <property type="entry name" value="TtsA-like_GH18_dom"/>
</dbReference>
<reference evidence="1" key="1">
    <citation type="submission" date="2022-09" db="EMBL/GenBank/DDBJ databases">
        <title>Intensive care unit water sources are persistently colonized with multi-drug resistant bacteria and are the site of extensive horizontal gene transfer of antibiotic resistance genes.</title>
        <authorList>
            <person name="Diorio-Toth L."/>
        </authorList>
    </citation>
    <scope>NUCLEOTIDE SEQUENCE</scope>
    <source>
        <strain evidence="1">GD03796</strain>
    </source>
</reference>
<proteinExistence type="predicted"/>
<dbReference type="InterPro" id="IPR018537">
    <property type="entry name" value="Peptidoglycan-bd_3"/>
</dbReference>